<dbReference type="Proteomes" id="UP000231019">
    <property type="component" value="Unassembled WGS sequence"/>
</dbReference>
<dbReference type="Pfam" id="PF07963">
    <property type="entry name" value="N_methyl"/>
    <property type="match status" value="1"/>
</dbReference>
<dbReference type="EMBL" id="PFFQ01000034">
    <property type="protein sequence ID" value="PIW16844.1"/>
    <property type="molecule type" value="Genomic_DNA"/>
</dbReference>
<proteinExistence type="predicted"/>
<gene>
    <name evidence="3" type="ORF">COW36_11215</name>
</gene>
<evidence type="ECO:0000256" key="2">
    <source>
        <dbReference type="SAM" id="Phobius"/>
    </source>
</evidence>
<evidence type="ECO:0000313" key="4">
    <source>
        <dbReference type="Proteomes" id="UP000231019"/>
    </source>
</evidence>
<dbReference type="NCBIfam" id="TIGR02532">
    <property type="entry name" value="IV_pilin_GFxxxE"/>
    <property type="match status" value="1"/>
</dbReference>
<feature type="region of interest" description="Disordered" evidence="1">
    <location>
        <begin position="124"/>
        <end position="143"/>
    </location>
</feature>
<keyword evidence="2" id="KW-1133">Transmembrane helix</keyword>
<evidence type="ECO:0000313" key="3">
    <source>
        <dbReference type="EMBL" id="PIW16844.1"/>
    </source>
</evidence>
<keyword evidence="2" id="KW-0812">Transmembrane</keyword>
<sequence length="219" mass="24836">MKSQKGFTLTELLVSITLLAGLTGLGLRLYLQSEQALKIAESEANMQQSARIAITKIAEELRQASDYFEVPFDGLPQAKEILFIRPVHDHNSGQVSGNILVRYWFHQNTEGVYSLLRAEKNHGSETHLNTSDGEFEPDPEKASDRESFKITPLIREATVIEPGKQSYFQQNRSQLNLVTLRLVTATYGYVRNPQSAQTKLEVKRRFRLDTTLDARNLNL</sequence>
<evidence type="ECO:0000256" key="1">
    <source>
        <dbReference type="SAM" id="MobiDB-lite"/>
    </source>
</evidence>
<keyword evidence="2" id="KW-0472">Membrane</keyword>
<dbReference type="InterPro" id="IPR012902">
    <property type="entry name" value="N_methyl_site"/>
</dbReference>
<evidence type="ECO:0008006" key="5">
    <source>
        <dbReference type="Google" id="ProtNLM"/>
    </source>
</evidence>
<accession>A0A2M7G5J2</accession>
<name>A0A2M7G5J2_9BACT</name>
<organism evidence="3 4">
    <name type="scientific">bacterium (Candidatus Blackallbacteria) CG17_big_fil_post_rev_8_21_14_2_50_48_46</name>
    <dbReference type="NCBI Taxonomy" id="2014261"/>
    <lineage>
        <taxon>Bacteria</taxon>
        <taxon>Candidatus Blackallbacteria</taxon>
    </lineage>
</organism>
<reference evidence="3 4" key="1">
    <citation type="submission" date="2017-09" db="EMBL/GenBank/DDBJ databases">
        <title>Depth-based differentiation of microbial function through sediment-hosted aquifers and enrichment of novel symbionts in the deep terrestrial subsurface.</title>
        <authorList>
            <person name="Probst A.J."/>
            <person name="Ladd B."/>
            <person name="Jarett J.K."/>
            <person name="Geller-Mcgrath D.E."/>
            <person name="Sieber C.M."/>
            <person name="Emerson J.B."/>
            <person name="Anantharaman K."/>
            <person name="Thomas B.C."/>
            <person name="Malmstrom R."/>
            <person name="Stieglmeier M."/>
            <person name="Klingl A."/>
            <person name="Woyke T."/>
            <person name="Ryan C.M."/>
            <person name="Banfield J.F."/>
        </authorList>
    </citation>
    <scope>NUCLEOTIDE SEQUENCE [LARGE SCALE GENOMIC DNA]</scope>
    <source>
        <strain evidence="3">CG17_big_fil_post_rev_8_21_14_2_50_48_46</strain>
    </source>
</reference>
<protein>
    <recommendedName>
        <fullName evidence="5">Prepilin-type N-terminal cleavage/methylation domain-containing protein</fullName>
    </recommendedName>
</protein>
<feature type="transmembrane region" description="Helical" evidence="2">
    <location>
        <begin position="12"/>
        <end position="31"/>
    </location>
</feature>
<comment type="caution">
    <text evidence="3">The sequence shown here is derived from an EMBL/GenBank/DDBJ whole genome shotgun (WGS) entry which is preliminary data.</text>
</comment>
<dbReference type="AlphaFoldDB" id="A0A2M7G5J2"/>